<evidence type="ECO:0000256" key="8">
    <source>
        <dbReference type="ARBA" id="ARBA00023004"/>
    </source>
</evidence>
<keyword evidence="7 16" id="KW-0560">Oxidoreductase</keyword>
<dbReference type="RefSeq" id="WP_354193843.1">
    <property type="nucleotide sequence ID" value="NZ_JBEPML010000004.1"/>
</dbReference>
<evidence type="ECO:0000256" key="1">
    <source>
        <dbReference type="ARBA" id="ARBA00001954"/>
    </source>
</evidence>
<dbReference type="EC" id="1.14.11.8" evidence="4"/>
<dbReference type="Proteomes" id="UP001549076">
    <property type="component" value="Unassembled WGS sequence"/>
</dbReference>
<evidence type="ECO:0000256" key="4">
    <source>
        <dbReference type="ARBA" id="ARBA00012267"/>
    </source>
</evidence>
<evidence type="ECO:0000256" key="5">
    <source>
        <dbReference type="ARBA" id="ARBA00022723"/>
    </source>
</evidence>
<evidence type="ECO:0000256" key="3">
    <source>
        <dbReference type="ARBA" id="ARBA00008654"/>
    </source>
</evidence>
<evidence type="ECO:0000256" key="7">
    <source>
        <dbReference type="ARBA" id="ARBA00023002"/>
    </source>
</evidence>
<dbReference type="InterPro" id="IPR050411">
    <property type="entry name" value="AlphaKG_dependent_hydroxylases"/>
</dbReference>
<dbReference type="Gene3D" id="3.30.2020.30">
    <property type="match status" value="1"/>
</dbReference>
<dbReference type="Pfam" id="PF06155">
    <property type="entry name" value="GBBH-like_N"/>
    <property type="match status" value="1"/>
</dbReference>
<comment type="catalytic activity">
    <reaction evidence="13">
        <text>N(6),N(6),N(6)-trimethyl-L-lysine + 2-oxoglutarate + O2 = (3S)-3-hydroxy-N(6),N(6),N(6)-trimethyl-L-lysine + succinate + CO2</text>
        <dbReference type="Rhea" id="RHEA:14181"/>
        <dbReference type="ChEBI" id="CHEBI:15379"/>
        <dbReference type="ChEBI" id="CHEBI:16526"/>
        <dbReference type="ChEBI" id="CHEBI:16810"/>
        <dbReference type="ChEBI" id="CHEBI:30031"/>
        <dbReference type="ChEBI" id="CHEBI:58100"/>
        <dbReference type="ChEBI" id="CHEBI:141499"/>
        <dbReference type="EC" id="1.14.11.8"/>
    </reaction>
</comment>
<reference evidence="16 17" key="1">
    <citation type="submission" date="2024-06" db="EMBL/GenBank/DDBJ databases">
        <title>Genomic Encyclopedia of Type Strains, Phase IV (KMG-IV): sequencing the most valuable type-strain genomes for metagenomic binning, comparative biology and taxonomic classification.</title>
        <authorList>
            <person name="Goeker M."/>
        </authorList>
    </citation>
    <scope>NUCLEOTIDE SEQUENCE [LARGE SCALE GENOMIC DNA]</scope>
    <source>
        <strain evidence="16 17">DSM 27865</strain>
    </source>
</reference>
<comment type="function">
    <text evidence="12">Converts trimethyllysine (TML) into hydroxytrimethyllysine (HTML).</text>
</comment>
<keyword evidence="6 16" id="KW-0223">Dioxygenase</keyword>
<evidence type="ECO:0000256" key="11">
    <source>
        <dbReference type="ARBA" id="ARBA00032283"/>
    </source>
</evidence>
<dbReference type="InterPro" id="IPR003819">
    <property type="entry name" value="TauD/TfdA-like"/>
</dbReference>
<sequence length="387" mass="42340">MLSKADILDDGKSIALTWSDGVVRRFHAIWLRDNARDEQTRAPGNGQRLITLGDIPADTVVSRAEIRDGALHATFHPEGRTIPFDSAWLADHAYDGPAPAVAGWTAPNIETWDASLGDNIPLAAFSEVSSDNDALARWLAGVRRYGFGKLAGGPVKPEALLEVAALFGYVRETNYGRYFEVRTEVNPSNLAYTGLGLQAHTDNPYRDPVPTLQILYCLENSAEGGENMVVDGFRAAERLRAEDPRGFDLLSRYCARFEYAGSSGVCLQSRRPMIELAPDGELIGIRFNNRSTAAITDVPFEDMADYYAAYRRLGEIIDDPSMEVTFKLAPGESFIVDNTRVLHARKGYSGAGSRWLQGCYADKDGLLSTLAAIEAGRNSSKIPEAAE</sequence>
<feature type="domain" description="TauD/TfdA-like" evidence="14">
    <location>
        <begin position="125"/>
        <end position="360"/>
    </location>
</feature>
<dbReference type="Gene3D" id="3.60.130.10">
    <property type="entry name" value="Clavaminate synthase-like"/>
    <property type="match status" value="1"/>
</dbReference>
<dbReference type="GO" id="GO:0008336">
    <property type="term" value="F:gamma-butyrobetaine dioxygenase activity"/>
    <property type="evidence" value="ECO:0007669"/>
    <property type="project" value="UniProtKB-EC"/>
</dbReference>
<proteinExistence type="inferred from homology"/>
<dbReference type="PANTHER" id="PTHR10696:SF51">
    <property type="entry name" value="TRIMETHYLLYSINE DIOXYGENASE, MITOCHONDRIAL"/>
    <property type="match status" value="1"/>
</dbReference>
<evidence type="ECO:0000259" key="15">
    <source>
        <dbReference type="Pfam" id="PF06155"/>
    </source>
</evidence>
<feature type="domain" description="Gamma-butyrobetaine hydroxylase-like N-terminal" evidence="15">
    <location>
        <begin position="9"/>
        <end position="77"/>
    </location>
</feature>
<evidence type="ECO:0000313" key="17">
    <source>
        <dbReference type="Proteomes" id="UP001549076"/>
    </source>
</evidence>
<evidence type="ECO:0000259" key="14">
    <source>
        <dbReference type="Pfam" id="PF02668"/>
    </source>
</evidence>
<name>A0ABV2MXL9_9HYPH</name>
<dbReference type="Pfam" id="PF02668">
    <property type="entry name" value="TauD"/>
    <property type="match status" value="1"/>
</dbReference>
<keyword evidence="5" id="KW-0479">Metal-binding</keyword>
<accession>A0ABV2MXL9</accession>
<keyword evidence="8" id="KW-0408">Iron</keyword>
<evidence type="ECO:0000313" key="16">
    <source>
        <dbReference type="EMBL" id="MET3791524.1"/>
    </source>
</evidence>
<dbReference type="InterPro" id="IPR010376">
    <property type="entry name" value="GBBH-like_N"/>
</dbReference>
<dbReference type="EMBL" id="JBEPML010000004">
    <property type="protein sequence ID" value="MET3791524.1"/>
    <property type="molecule type" value="Genomic_DNA"/>
</dbReference>
<organism evidence="16 17">
    <name type="scientific">Aquamicrobium terrae</name>
    <dbReference type="NCBI Taxonomy" id="1324945"/>
    <lineage>
        <taxon>Bacteria</taxon>
        <taxon>Pseudomonadati</taxon>
        <taxon>Pseudomonadota</taxon>
        <taxon>Alphaproteobacteria</taxon>
        <taxon>Hyphomicrobiales</taxon>
        <taxon>Phyllobacteriaceae</taxon>
        <taxon>Aquamicrobium</taxon>
    </lineage>
</organism>
<comment type="cofactor">
    <cofactor evidence="1">
        <name>Fe(2+)</name>
        <dbReference type="ChEBI" id="CHEBI:29033"/>
    </cofactor>
</comment>
<evidence type="ECO:0000256" key="9">
    <source>
        <dbReference type="ARBA" id="ARBA00030363"/>
    </source>
</evidence>
<dbReference type="NCBIfam" id="TIGR02409">
    <property type="entry name" value="carnitine_bodg"/>
    <property type="match status" value="1"/>
</dbReference>
<evidence type="ECO:0000256" key="12">
    <source>
        <dbReference type="ARBA" id="ARBA00046008"/>
    </source>
</evidence>
<dbReference type="InterPro" id="IPR042098">
    <property type="entry name" value="TauD-like_sf"/>
</dbReference>
<evidence type="ECO:0000256" key="2">
    <source>
        <dbReference type="ARBA" id="ARBA00001961"/>
    </source>
</evidence>
<comment type="similarity">
    <text evidence="3">Belongs to the gamma-BBH/TMLD family.</text>
</comment>
<evidence type="ECO:0000256" key="10">
    <source>
        <dbReference type="ARBA" id="ARBA00031778"/>
    </source>
</evidence>
<comment type="caution">
    <text evidence="16">The sequence shown here is derived from an EMBL/GenBank/DDBJ whole genome shotgun (WGS) entry which is preliminary data.</text>
</comment>
<dbReference type="InterPro" id="IPR038492">
    <property type="entry name" value="GBBH-like_N_sf"/>
</dbReference>
<keyword evidence="17" id="KW-1185">Reference proteome</keyword>
<dbReference type="PANTHER" id="PTHR10696">
    <property type="entry name" value="GAMMA-BUTYROBETAINE HYDROXYLASE-RELATED"/>
    <property type="match status" value="1"/>
</dbReference>
<gene>
    <name evidence="16" type="ORF">ABID37_001732</name>
</gene>
<evidence type="ECO:0000256" key="6">
    <source>
        <dbReference type="ARBA" id="ARBA00022964"/>
    </source>
</evidence>
<dbReference type="CDD" id="cd00250">
    <property type="entry name" value="CAS_like"/>
    <property type="match status" value="1"/>
</dbReference>
<dbReference type="InterPro" id="IPR012775">
    <property type="entry name" value="GBBH-like"/>
</dbReference>
<evidence type="ECO:0000256" key="13">
    <source>
        <dbReference type="ARBA" id="ARBA00049334"/>
    </source>
</evidence>
<dbReference type="SUPFAM" id="SSF51197">
    <property type="entry name" value="Clavaminate synthase-like"/>
    <property type="match status" value="1"/>
</dbReference>
<comment type="cofactor">
    <cofactor evidence="2">
        <name>L-ascorbate</name>
        <dbReference type="ChEBI" id="CHEBI:38290"/>
    </cofactor>
</comment>
<protein>
    <recommendedName>
        <fullName evidence="4">trimethyllysine dioxygenase</fullName>
        <ecNumber evidence="4">1.14.11.8</ecNumber>
    </recommendedName>
    <alternativeName>
        <fullName evidence="10">Epsilon-trimethyllysine 2-oxoglutarate dioxygenase</fullName>
    </alternativeName>
    <alternativeName>
        <fullName evidence="9">TML hydroxylase</fullName>
    </alternativeName>
    <alternativeName>
        <fullName evidence="11">TML-alpha-ketoglutarate dioxygenase</fullName>
    </alternativeName>
</protein>